<comment type="similarity">
    <text evidence="1">Belongs to the anhydro-N-acetylmuramic acid kinase family.</text>
</comment>
<keyword evidence="3" id="KW-1185">Reference proteome</keyword>
<dbReference type="NCBIfam" id="NF007146">
    <property type="entry name" value="PRK09585.2-6"/>
    <property type="match status" value="1"/>
</dbReference>
<sequence length="384" mass="38998">MRVLGLSSGTSHDAIDAAVVEFGLDDDTLHGTLVHAAAHPYPAELRAEILDALPPRDVTLAAVCRLDTLIGQSFADTAAATVAAAGPVDLVCSHGQTLYHWVDDGIVRGTLQLGQPAWIAERLGVPVVSDVRTADVAAGGQGAPLVSLLDTLLLSGLPGPAGALNLGGIANLTSVGQGAPVAFDTGPANALMDAAALAGTGRPYDEDGRLAAAGQVDPALLAALLAEPYYRREPPKSTGKELFHADYLAGHLAGRPPLPVEDLLATLAELTARTVADAVRERGLRSLVVSGGGADNPVLTERIGALLPGVELLRSDALGLPSAAKEAVAFALLGWFTAHGLPGTLPSCTGAKGGRVLGRITPGHGPLRLPEPLTGAPAAARFSC</sequence>
<dbReference type="RefSeq" id="WP_356674304.1">
    <property type="nucleotide sequence ID" value="NZ_JBEXEF010000172.1"/>
</dbReference>
<feature type="binding site" evidence="1">
    <location>
        <begin position="9"/>
        <end position="16"/>
    </location>
    <ligand>
        <name>ATP</name>
        <dbReference type="ChEBI" id="CHEBI:30616"/>
    </ligand>
</feature>
<keyword evidence="1" id="KW-0119">Carbohydrate metabolism</keyword>
<organism evidence="2 3">
    <name type="scientific">Streptomyces sp. 900116325</name>
    <dbReference type="NCBI Taxonomy" id="3154295"/>
    <lineage>
        <taxon>Bacteria</taxon>
        <taxon>Bacillati</taxon>
        <taxon>Actinomycetota</taxon>
        <taxon>Actinomycetes</taxon>
        <taxon>Kitasatosporales</taxon>
        <taxon>Streptomycetaceae</taxon>
        <taxon>Streptomyces</taxon>
    </lineage>
</organism>
<dbReference type="PANTHER" id="PTHR30605:SF0">
    <property type="entry name" value="ANHYDRO-N-ACETYLMURAMIC ACID KINASE"/>
    <property type="match status" value="1"/>
</dbReference>
<accession>A0ABV2UCL7</accession>
<evidence type="ECO:0000256" key="1">
    <source>
        <dbReference type="HAMAP-Rule" id="MF_01270"/>
    </source>
</evidence>
<dbReference type="HAMAP" id="MF_01270">
    <property type="entry name" value="AnhMurNAc_kinase"/>
    <property type="match status" value="1"/>
</dbReference>
<keyword evidence="1 2" id="KW-0808">Transferase</keyword>
<keyword evidence="1" id="KW-0067">ATP-binding</keyword>
<dbReference type="Gene3D" id="3.30.420.40">
    <property type="match status" value="2"/>
</dbReference>
<comment type="catalytic activity">
    <reaction evidence="1">
        <text>1,6-anhydro-N-acetyl-beta-muramate + ATP + H2O = N-acetyl-D-muramate 6-phosphate + ADP + H(+)</text>
        <dbReference type="Rhea" id="RHEA:24952"/>
        <dbReference type="ChEBI" id="CHEBI:15377"/>
        <dbReference type="ChEBI" id="CHEBI:15378"/>
        <dbReference type="ChEBI" id="CHEBI:30616"/>
        <dbReference type="ChEBI" id="CHEBI:58690"/>
        <dbReference type="ChEBI" id="CHEBI:58722"/>
        <dbReference type="ChEBI" id="CHEBI:456216"/>
        <dbReference type="EC" id="2.7.1.170"/>
    </reaction>
</comment>
<dbReference type="EC" id="2.7.1.170" evidence="1"/>
<dbReference type="EMBL" id="JBEXIP010000012">
    <property type="protein sequence ID" value="MET8434533.1"/>
    <property type="molecule type" value="Genomic_DNA"/>
</dbReference>
<comment type="caution">
    <text evidence="2">The sequence shown here is derived from an EMBL/GenBank/DDBJ whole genome shotgun (WGS) entry which is preliminary data.</text>
</comment>
<dbReference type="InterPro" id="IPR005338">
    <property type="entry name" value="Anhydro_N_Ac-Mur_kinase"/>
</dbReference>
<comment type="pathway">
    <text evidence="1">Cell wall biogenesis; peptidoglycan recycling.</text>
</comment>
<name>A0ABV2UCL7_9ACTN</name>
<dbReference type="Pfam" id="PF03702">
    <property type="entry name" value="AnmK"/>
    <property type="match status" value="1"/>
</dbReference>
<dbReference type="PANTHER" id="PTHR30605">
    <property type="entry name" value="ANHYDRO-N-ACETYLMURAMIC ACID KINASE"/>
    <property type="match status" value="1"/>
</dbReference>
<evidence type="ECO:0000313" key="3">
    <source>
        <dbReference type="Proteomes" id="UP001550044"/>
    </source>
</evidence>
<reference evidence="2 3" key="1">
    <citation type="submission" date="2024-06" db="EMBL/GenBank/DDBJ databases">
        <title>The Natural Products Discovery Center: Release of the First 8490 Sequenced Strains for Exploring Actinobacteria Biosynthetic Diversity.</title>
        <authorList>
            <person name="Kalkreuter E."/>
            <person name="Kautsar S.A."/>
            <person name="Yang D."/>
            <person name="Bader C.D."/>
            <person name="Teijaro C.N."/>
            <person name="Fluegel L."/>
            <person name="Davis C.M."/>
            <person name="Simpson J.R."/>
            <person name="Lauterbach L."/>
            <person name="Steele A.D."/>
            <person name="Gui C."/>
            <person name="Meng S."/>
            <person name="Li G."/>
            <person name="Viehrig K."/>
            <person name="Ye F."/>
            <person name="Su P."/>
            <person name="Kiefer A.F."/>
            <person name="Nichols A."/>
            <person name="Cepeda A.J."/>
            <person name="Yan W."/>
            <person name="Fan B."/>
            <person name="Jiang Y."/>
            <person name="Adhikari A."/>
            <person name="Zheng C.-J."/>
            <person name="Schuster L."/>
            <person name="Cowan T.M."/>
            <person name="Smanski M.J."/>
            <person name="Chevrette M.G."/>
            <person name="De Carvalho L.P.S."/>
            <person name="Shen B."/>
        </authorList>
    </citation>
    <scope>NUCLEOTIDE SEQUENCE [LARGE SCALE GENOMIC DNA]</scope>
    <source>
        <strain evidence="2 3">NPDC005137</strain>
    </source>
</reference>
<keyword evidence="1" id="KW-0547">Nucleotide-binding</keyword>
<gene>
    <name evidence="1" type="primary">anmK</name>
    <name evidence="2" type="ORF">ABZV61_17360</name>
</gene>
<dbReference type="SUPFAM" id="SSF53067">
    <property type="entry name" value="Actin-like ATPase domain"/>
    <property type="match status" value="1"/>
</dbReference>
<comment type="pathway">
    <text evidence="1">Amino-sugar metabolism; 1,6-anhydro-N-acetylmuramate degradation.</text>
</comment>
<comment type="function">
    <text evidence="1">Catalyzes the specific phosphorylation of 1,6-anhydro-N-acetylmuramic acid (anhMurNAc) with the simultaneous cleavage of the 1,6-anhydro ring, generating MurNAc-6-P. Is required for the utilization of anhMurNAc either imported from the medium or derived from its own cell wall murein, and thus plays a role in cell wall recycling.</text>
</comment>
<dbReference type="InterPro" id="IPR043129">
    <property type="entry name" value="ATPase_NBD"/>
</dbReference>
<keyword evidence="1 2" id="KW-0418">Kinase</keyword>
<dbReference type="Proteomes" id="UP001550044">
    <property type="component" value="Unassembled WGS sequence"/>
</dbReference>
<dbReference type="GO" id="GO:0016301">
    <property type="term" value="F:kinase activity"/>
    <property type="evidence" value="ECO:0007669"/>
    <property type="project" value="UniProtKB-KW"/>
</dbReference>
<proteinExistence type="inferred from homology"/>
<protein>
    <recommendedName>
        <fullName evidence="1">Anhydro-N-acetylmuramic acid kinase</fullName>
        <ecNumber evidence="1">2.7.1.170</ecNumber>
    </recommendedName>
    <alternativeName>
        <fullName evidence="1">AnhMurNAc kinase</fullName>
    </alternativeName>
</protein>
<evidence type="ECO:0000313" key="2">
    <source>
        <dbReference type="EMBL" id="MET8434533.1"/>
    </source>
</evidence>